<feature type="signal peptide" evidence="1">
    <location>
        <begin position="1"/>
        <end position="26"/>
    </location>
</feature>
<proteinExistence type="predicted"/>
<evidence type="ECO:0000256" key="1">
    <source>
        <dbReference type="SAM" id="SignalP"/>
    </source>
</evidence>
<evidence type="ECO:0000313" key="2">
    <source>
        <dbReference type="EMBL" id="GMU06238.1"/>
    </source>
</evidence>
<keyword evidence="3" id="KW-1185">Reference proteome</keyword>
<dbReference type="PROSITE" id="PS51257">
    <property type="entry name" value="PROKAR_LIPOPROTEIN"/>
    <property type="match status" value="1"/>
</dbReference>
<protein>
    <submittedName>
        <fullName evidence="2">Uncharacterized protein</fullName>
    </submittedName>
</protein>
<evidence type="ECO:0000313" key="3">
    <source>
        <dbReference type="Proteomes" id="UP001342631"/>
    </source>
</evidence>
<feature type="chain" id="PRO_5045316650" evidence="1">
    <location>
        <begin position="27"/>
        <end position="317"/>
    </location>
</feature>
<name>A0ABQ6QSG8_9BACT</name>
<comment type="caution">
    <text evidence="2">The sequence shown here is derived from an EMBL/GenBank/DDBJ whole genome shotgun (WGS) entry which is preliminary data.</text>
</comment>
<dbReference type="Proteomes" id="UP001342631">
    <property type="component" value="Unassembled WGS sequence"/>
</dbReference>
<keyword evidence="1" id="KW-0732">Signal</keyword>
<gene>
    <name evidence="2" type="ORF">ASNO1_24910</name>
</gene>
<accession>A0ABQ6QSG8</accession>
<organism evidence="2 3">
    <name type="scientific">Corallococcus caeni</name>
    <dbReference type="NCBI Taxonomy" id="3082388"/>
    <lineage>
        <taxon>Bacteria</taxon>
        <taxon>Pseudomonadati</taxon>
        <taxon>Myxococcota</taxon>
        <taxon>Myxococcia</taxon>
        <taxon>Myxococcales</taxon>
        <taxon>Cystobacterineae</taxon>
        <taxon>Myxococcaceae</taxon>
        <taxon>Corallococcus</taxon>
    </lineage>
</organism>
<sequence length="317" mass="33913">MRRSTVRSAMRFAAAAGLLLSVACSSSRPTPTGNTAPDAGLRQVPATGLEGCLLYTDGHQTGAVPRQVPELSGLAASQKHPGIFWGHNDSNNAFELFALDEKGAVKATLTLTGADPRDIEDVAVGPCAPGGKQTCIFLADTGDNFERRKEVRLFRLPEPAAVENATLPVETLLFTYEDGPHDAESLIVDDRSGQVGVLTKTRASLGDLYAVEGLKPGATGRARKLGTLRVPDDVDRLATAAALHPSGQRLLVRTYTRVWELRRPDAKRLEDFVQAQVVEVPGASQAQAEAVTFLQDGRGYLLGSEFAGEPLVRVDCR</sequence>
<reference evidence="2 3" key="1">
    <citation type="journal article" date="2024" name="Arch. Microbiol.">
        <title>Corallococcus caeni sp. nov., a novel myxobacterium isolated from activated sludge.</title>
        <authorList>
            <person name="Tomita S."/>
            <person name="Nakai R."/>
            <person name="Kuroda K."/>
            <person name="Kurashita H."/>
            <person name="Hatamoto M."/>
            <person name="Yamaguchi T."/>
            <person name="Narihiro T."/>
        </authorList>
    </citation>
    <scope>NUCLEOTIDE SEQUENCE [LARGE SCALE GENOMIC DNA]</scope>
    <source>
        <strain evidence="2 3">NO1</strain>
    </source>
</reference>
<dbReference type="EMBL" id="BTTX01000002">
    <property type="protein sequence ID" value="GMU06238.1"/>
    <property type="molecule type" value="Genomic_DNA"/>
</dbReference>